<comment type="caution">
    <text evidence="2">The sequence shown here is derived from an EMBL/GenBank/DDBJ whole genome shotgun (WGS) entry which is preliminary data.</text>
</comment>
<dbReference type="NCBIfam" id="TIGR01617">
    <property type="entry name" value="arsC_related"/>
    <property type="match status" value="1"/>
</dbReference>
<dbReference type="PANTHER" id="PTHR30041">
    <property type="entry name" value="ARSENATE REDUCTASE"/>
    <property type="match status" value="1"/>
</dbReference>
<dbReference type="PROSITE" id="PS51353">
    <property type="entry name" value="ARSC"/>
    <property type="match status" value="1"/>
</dbReference>
<dbReference type="SUPFAM" id="SSF52833">
    <property type="entry name" value="Thioredoxin-like"/>
    <property type="match status" value="1"/>
</dbReference>
<accession>A0ABW1WE11</accession>
<dbReference type="PANTHER" id="PTHR30041:SF8">
    <property type="entry name" value="PROTEIN YFFB"/>
    <property type="match status" value="1"/>
</dbReference>
<sequence>MLLTMYSYPTCGTCRKAKKWLNDHAIAYHEINISLDPPNREALHRFIRQSGQPIGKFFNISGKRYRELGIKEKKKVEPEENWLDWLAADGMLIKRPILSDGEKTTVGFSEALFEKEWGNNQ</sequence>
<dbReference type="EMBL" id="JBHSTQ010000008">
    <property type="protein sequence ID" value="MFC6386821.1"/>
    <property type="molecule type" value="Genomic_DNA"/>
</dbReference>
<dbReference type="Gene3D" id="3.40.30.10">
    <property type="entry name" value="Glutaredoxin"/>
    <property type="match status" value="1"/>
</dbReference>
<keyword evidence="3" id="KW-1185">Reference proteome</keyword>
<evidence type="ECO:0000313" key="2">
    <source>
        <dbReference type="EMBL" id="MFC6386821.1"/>
    </source>
</evidence>
<evidence type="ECO:0000256" key="1">
    <source>
        <dbReference type="PROSITE-ProRule" id="PRU01282"/>
    </source>
</evidence>
<reference evidence="3" key="1">
    <citation type="journal article" date="2019" name="Int. J. Syst. Evol. Microbiol.">
        <title>The Global Catalogue of Microorganisms (GCM) 10K type strain sequencing project: providing services to taxonomists for standard genome sequencing and annotation.</title>
        <authorList>
            <consortium name="The Broad Institute Genomics Platform"/>
            <consortium name="The Broad Institute Genome Sequencing Center for Infectious Disease"/>
            <person name="Wu L."/>
            <person name="Ma J."/>
        </authorList>
    </citation>
    <scope>NUCLEOTIDE SEQUENCE [LARGE SCALE GENOMIC DNA]</scope>
    <source>
        <strain evidence="3">CCUG 42001</strain>
    </source>
</reference>
<dbReference type="InterPro" id="IPR006504">
    <property type="entry name" value="Tscrpt_reg_Spx/MgsR"/>
</dbReference>
<proteinExistence type="inferred from homology"/>
<gene>
    <name evidence="2" type="ORF">ACFP7A_09405</name>
</gene>
<evidence type="ECO:0000313" key="3">
    <source>
        <dbReference type="Proteomes" id="UP001596267"/>
    </source>
</evidence>
<dbReference type="PROSITE" id="PS51354">
    <property type="entry name" value="GLUTAREDOXIN_2"/>
    <property type="match status" value="1"/>
</dbReference>
<dbReference type="InterPro" id="IPR036249">
    <property type="entry name" value="Thioredoxin-like_sf"/>
</dbReference>
<comment type="similarity">
    <text evidence="1">Belongs to the ArsC family.</text>
</comment>
<dbReference type="RefSeq" id="WP_253054808.1">
    <property type="nucleotide sequence ID" value="NZ_JAMXWN010000008.1"/>
</dbReference>
<name>A0ABW1WE11_9BACL</name>
<dbReference type="Proteomes" id="UP001596267">
    <property type="component" value="Unassembled WGS sequence"/>
</dbReference>
<protein>
    <submittedName>
        <fullName evidence="2">Spx/MgsR family RNA polymerase-binding regulatory protein</fullName>
    </submittedName>
</protein>
<organism evidence="2 3">
    <name type="scientific">Sporolactobacillus kofuensis</name>
    <dbReference type="NCBI Taxonomy" id="269672"/>
    <lineage>
        <taxon>Bacteria</taxon>
        <taxon>Bacillati</taxon>
        <taxon>Bacillota</taxon>
        <taxon>Bacilli</taxon>
        <taxon>Bacillales</taxon>
        <taxon>Sporolactobacillaceae</taxon>
        <taxon>Sporolactobacillus</taxon>
    </lineage>
</organism>
<dbReference type="Pfam" id="PF03960">
    <property type="entry name" value="ArsC"/>
    <property type="match status" value="1"/>
</dbReference>
<dbReference type="InterPro" id="IPR006660">
    <property type="entry name" value="Arsenate_reductase-like"/>
</dbReference>